<dbReference type="RefSeq" id="WP_093823340.1">
    <property type="nucleotide sequence ID" value="NZ_JAVRES010000041.1"/>
</dbReference>
<evidence type="ECO:0000313" key="6">
    <source>
        <dbReference type="Proteomes" id="UP001183535"/>
    </source>
</evidence>
<dbReference type="SUPFAM" id="SSF51735">
    <property type="entry name" value="NAD(P)-binding Rossmann-fold domains"/>
    <property type="match status" value="1"/>
</dbReference>
<dbReference type="PANTHER" id="PTHR42840:SF3">
    <property type="entry name" value="BINDING ROSSMANN FOLD OXIDOREDUCTASE, PUTATIVE (AFU_ORTHOLOGUE AFUA_2G10240)-RELATED"/>
    <property type="match status" value="1"/>
</dbReference>
<evidence type="ECO:0000256" key="2">
    <source>
        <dbReference type="ARBA" id="ARBA00023002"/>
    </source>
</evidence>
<comment type="similarity">
    <text evidence="1">Belongs to the Gfo/Idh/MocA family.</text>
</comment>
<evidence type="ECO:0000313" key="5">
    <source>
        <dbReference type="EMBL" id="MDT0440286.1"/>
    </source>
</evidence>
<keyword evidence="6" id="KW-1185">Reference proteome</keyword>
<dbReference type="EMBL" id="JAVRES010000041">
    <property type="protein sequence ID" value="MDT0440286.1"/>
    <property type="molecule type" value="Genomic_DNA"/>
</dbReference>
<name>A0ABD5F0F2_9ACTN</name>
<organism evidence="5 6">
    <name type="scientific">Streptomyces doudnae</name>
    <dbReference type="NCBI Taxonomy" id="3075536"/>
    <lineage>
        <taxon>Bacteria</taxon>
        <taxon>Bacillati</taxon>
        <taxon>Actinomycetota</taxon>
        <taxon>Actinomycetes</taxon>
        <taxon>Kitasatosporales</taxon>
        <taxon>Streptomycetaceae</taxon>
        <taxon>Streptomyces</taxon>
    </lineage>
</organism>
<protein>
    <submittedName>
        <fullName evidence="5">Gfo/Idh/MocA family oxidoreductase</fullName>
    </submittedName>
</protein>
<dbReference type="InterPro" id="IPR036291">
    <property type="entry name" value="NAD(P)-bd_dom_sf"/>
</dbReference>
<dbReference type="Gene3D" id="3.40.50.720">
    <property type="entry name" value="NAD(P)-binding Rossmann-like Domain"/>
    <property type="match status" value="1"/>
</dbReference>
<keyword evidence="2" id="KW-0560">Oxidoreductase</keyword>
<reference evidence="6" key="1">
    <citation type="submission" date="2023-07" db="EMBL/GenBank/DDBJ databases">
        <title>30 novel species of actinomycetes from the DSMZ collection.</title>
        <authorList>
            <person name="Nouioui I."/>
        </authorList>
    </citation>
    <scope>NUCLEOTIDE SEQUENCE [LARGE SCALE GENOMIC DNA]</scope>
    <source>
        <strain evidence="6">DSM 41981</strain>
    </source>
</reference>
<proteinExistence type="inferred from homology"/>
<feature type="region of interest" description="Disordered" evidence="3">
    <location>
        <begin position="1"/>
        <end position="24"/>
    </location>
</feature>
<comment type="caution">
    <text evidence="5">The sequence shown here is derived from an EMBL/GenBank/DDBJ whole genome shotgun (WGS) entry which is preliminary data.</text>
</comment>
<dbReference type="InterPro" id="IPR000683">
    <property type="entry name" value="Gfo/Idh/MocA-like_OxRdtase_N"/>
</dbReference>
<evidence type="ECO:0000259" key="4">
    <source>
        <dbReference type="Pfam" id="PF01408"/>
    </source>
</evidence>
<accession>A0ABD5F0F2</accession>
<evidence type="ECO:0000256" key="1">
    <source>
        <dbReference type="ARBA" id="ARBA00010928"/>
    </source>
</evidence>
<dbReference type="AlphaFoldDB" id="A0ABD5F0F2"/>
<evidence type="ECO:0000256" key="3">
    <source>
        <dbReference type="SAM" id="MobiDB-lite"/>
    </source>
</evidence>
<dbReference type="Gene3D" id="3.30.360.10">
    <property type="entry name" value="Dihydrodipicolinate Reductase, domain 2"/>
    <property type="match status" value="1"/>
</dbReference>
<dbReference type="Proteomes" id="UP001183535">
    <property type="component" value="Unassembled WGS sequence"/>
</dbReference>
<dbReference type="PANTHER" id="PTHR42840">
    <property type="entry name" value="NAD(P)-BINDING ROSSMANN-FOLD SUPERFAMILY PROTEIN-RELATED"/>
    <property type="match status" value="1"/>
</dbReference>
<dbReference type="Pfam" id="PF01408">
    <property type="entry name" value="GFO_IDH_MocA"/>
    <property type="match status" value="1"/>
</dbReference>
<gene>
    <name evidence="5" type="ORF">RM877_37165</name>
</gene>
<dbReference type="GO" id="GO:0016491">
    <property type="term" value="F:oxidoreductase activity"/>
    <property type="evidence" value="ECO:0007669"/>
    <property type="project" value="UniProtKB-KW"/>
</dbReference>
<sequence>MRNPRARNRSLESGRPASCLPDPVGAGRIGSVHARNLPGMVPTGSLLIYDADPAVAGKAAAEVDGSVRPTAEAVLADTDALVVATSATDRLPLLDTAMARGIPVFCEKPLAAGLPEARHIAATARRLSARVLVGFQRRFDPEYLMLHRLVASGAAGQVLMIRGTAFDRTLPSEGYSSTAGDPFTDCLIHDIDATR</sequence>
<feature type="domain" description="Gfo/Idh/MocA-like oxidoreductase N-terminal" evidence="4">
    <location>
        <begin position="24"/>
        <end position="135"/>
    </location>
</feature>